<proteinExistence type="inferred from homology"/>
<keyword evidence="8" id="KW-1185">Reference proteome</keyword>
<comment type="similarity">
    <text evidence="2">Belongs to the TMEM14 family.</text>
</comment>
<dbReference type="Gene3D" id="1.10.10.1740">
    <property type="entry name" value="Transmembrane protein 14-like"/>
    <property type="match status" value="1"/>
</dbReference>
<keyword evidence="3 6" id="KW-0812">Transmembrane</keyword>
<organism evidence="7 8">
    <name type="scientific">Calycina marina</name>
    <dbReference type="NCBI Taxonomy" id="1763456"/>
    <lineage>
        <taxon>Eukaryota</taxon>
        <taxon>Fungi</taxon>
        <taxon>Dikarya</taxon>
        <taxon>Ascomycota</taxon>
        <taxon>Pezizomycotina</taxon>
        <taxon>Leotiomycetes</taxon>
        <taxon>Helotiales</taxon>
        <taxon>Pezizellaceae</taxon>
        <taxon>Calycina</taxon>
    </lineage>
</organism>
<evidence type="ECO:0000256" key="5">
    <source>
        <dbReference type="ARBA" id="ARBA00023136"/>
    </source>
</evidence>
<sequence length="108" mass="11273">MGNELPAYILGALTAVGGTMGYVRTGSMPSIVAGMTVGILYLVGGYRIQNRLPYGNELALLASVVLAGSSIPRAIRSQKPLPTGLSVLATFGLYTFGKAWQPTKGKTL</sequence>
<evidence type="ECO:0000313" key="7">
    <source>
        <dbReference type="EMBL" id="KAG9248870.1"/>
    </source>
</evidence>
<accession>A0A9P7ZC91</accession>
<evidence type="ECO:0000256" key="1">
    <source>
        <dbReference type="ARBA" id="ARBA00004370"/>
    </source>
</evidence>
<name>A0A9P7ZC91_9HELO</name>
<evidence type="ECO:0000313" key="8">
    <source>
        <dbReference type="Proteomes" id="UP000887226"/>
    </source>
</evidence>
<reference evidence="7" key="1">
    <citation type="journal article" date="2021" name="IMA Fungus">
        <title>Genomic characterization of three marine fungi, including Emericellopsis atlantica sp. nov. with signatures of a generalist lifestyle and marine biomass degradation.</title>
        <authorList>
            <person name="Hagestad O.C."/>
            <person name="Hou L."/>
            <person name="Andersen J.H."/>
            <person name="Hansen E.H."/>
            <person name="Altermark B."/>
            <person name="Li C."/>
            <person name="Kuhnert E."/>
            <person name="Cox R.J."/>
            <person name="Crous P.W."/>
            <person name="Spatafora J.W."/>
            <person name="Lail K."/>
            <person name="Amirebrahimi M."/>
            <person name="Lipzen A."/>
            <person name="Pangilinan J."/>
            <person name="Andreopoulos W."/>
            <person name="Hayes R.D."/>
            <person name="Ng V."/>
            <person name="Grigoriev I.V."/>
            <person name="Jackson S.A."/>
            <person name="Sutton T.D.S."/>
            <person name="Dobson A.D.W."/>
            <person name="Rama T."/>
        </authorList>
    </citation>
    <scope>NUCLEOTIDE SEQUENCE</scope>
    <source>
        <strain evidence="7">TRa3180A</strain>
    </source>
</reference>
<dbReference type="InterPro" id="IPR005349">
    <property type="entry name" value="TMEM14"/>
</dbReference>
<dbReference type="GO" id="GO:0016020">
    <property type="term" value="C:membrane"/>
    <property type="evidence" value="ECO:0007669"/>
    <property type="project" value="UniProtKB-SubCell"/>
</dbReference>
<comment type="subcellular location">
    <subcellularLocation>
        <location evidence="1">Membrane</location>
    </subcellularLocation>
</comment>
<dbReference type="Pfam" id="PF03647">
    <property type="entry name" value="Tmemb_14"/>
    <property type="match status" value="1"/>
</dbReference>
<dbReference type="InterPro" id="IPR044890">
    <property type="entry name" value="TMEM14_sf"/>
</dbReference>
<keyword evidence="4 6" id="KW-1133">Transmembrane helix</keyword>
<feature type="transmembrane region" description="Helical" evidence="6">
    <location>
        <begin position="29"/>
        <end position="46"/>
    </location>
</feature>
<evidence type="ECO:0000256" key="6">
    <source>
        <dbReference type="SAM" id="Phobius"/>
    </source>
</evidence>
<evidence type="ECO:0000256" key="3">
    <source>
        <dbReference type="ARBA" id="ARBA00022692"/>
    </source>
</evidence>
<dbReference type="EMBL" id="MU253742">
    <property type="protein sequence ID" value="KAG9248870.1"/>
    <property type="molecule type" value="Genomic_DNA"/>
</dbReference>
<gene>
    <name evidence="7" type="ORF">BJ878DRAFT_486396</name>
</gene>
<dbReference type="PANTHER" id="PTHR12668">
    <property type="entry name" value="TRANSMEMBRANE PROTEIN 14, 15"/>
    <property type="match status" value="1"/>
</dbReference>
<evidence type="ECO:0000256" key="2">
    <source>
        <dbReference type="ARBA" id="ARBA00007590"/>
    </source>
</evidence>
<dbReference type="OrthoDB" id="5620at2759"/>
<keyword evidence="5 6" id="KW-0472">Membrane</keyword>
<comment type="caution">
    <text evidence="7">The sequence shown here is derived from an EMBL/GenBank/DDBJ whole genome shotgun (WGS) entry which is preliminary data.</text>
</comment>
<protein>
    <submittedName>
        <fullName evidence="7">Transmembrane proteins 14C-domain-containing protein</fullName>
    </submittedName>
</protein>
<dbReference type="AlphaFoldDB" id="A0A9P7ZC91"/>
<dbReference type="Proteomes" id="UP000887226">
    <property type="component" value="Unassembled WGS sequence"/>
</dbReference>
<dbReference type="PANTHER" id="PTHR12668:SF15">
    <property type="entry name" value="UPF0136 DOMAIN PROTEIN (AFU_ORTHOLOGUE AFUA_1G03720)"/>
    <property type="match status" value="1"/>
</dbReference>
<evidence type="ECO:0000256" key="4">
    <source>
        <dbReference type="ARBA" id="ARBA00022989"/>
    </source>
</evidence>